<dbReference type="InterPro" id="IPR007914">
    <property type="entry name" value="UPF0193"/>
</dbReference>
<evidence type="ECO:0000256" key="1">
    <source>
        <dbReference type="SAM" id="MobiDB-lite"/>
    </source>
</evidence>
<feature type="region of interest" description="Disordered" evidence="1">
    <location>
        <begin position="250"/>
        <end position="312"/>
    </location>
</feature>
<dbReference type="OrthoDB" id="189770at2759"/>
<sequence length="395" mass="44664">MQLQEMEDEVRFNSGGLLCKGEFQTVLKMCAVKLVDIRNIQGQNVQLMPEDHLTGGEPGLTDGDQETQQAQLKMSSVRLVDFLKDDKAEDEPENKDQEYNNSNMSMSSNKSISFDVDQQKLHNQLKIVLVRLVDCGKIHTRNAAAEEGPEDRDSDHECENTDLMSSSKSGRLDGDQETMQAQLKMSSVRLVDCRKMQKRKPDDEIHHHDSKNNDFIPSSKACRFDGDQRTFEAQLKVCLVRLVDCGKKQSRKATAECEPKEGGALPMTCNTSSPATAQPVPKVSKGPVLPSRPLRRSAENCRAGDNYTPERFRPSATRDLEKEKRRLQNILATGQEDPQPSSSHTRPDNRKEDATKDRFQEVLDEIEERRQFLEEMTSLGRGAQYQHIINSEISQ</sequence>
<protein>
    <submittedName>
        <fullName evidence="2">UPF0193 protein EVG1</fullName>
    </submittedName>
</protein>
<gene>
    <name evidence="2" type="ORF">DAT39_005262</name>
</gene>
<name>A0A8J4USX5_CLAMG</name>
<accession>A0A8J4USX5</accession>
<dbReference type="PANTHER" id="PTHR28348:SF1">
    <property type="entry name" value="UPF0193 PROTEIN EVG1"/>
    <property type="match status" value="1"/>
</dbReference>
<evidence type="ECO:0000313" key="3">
    <source>
        <dbReference type="Proteomes" id="UP000727407"/>
    </source>
</evidence>
<dbReference type="EMBL" id="QNUK01000049">
    <property type="protein sequence ID" value="KAF5905017.1"/>
    <property type="molecule type" value="Genomic_DNA"/>
</dbReference>
<dbReference type="Pfam" id="PF05250">
    <property type="entry name" value="UPF0193"/>
    <property type="match status" value="1"/>
</dbReference>
<feature type="region of interest" description="Disordered" evidence="1">
    <location>
        <begin position="84"/>
        <end position="107"/>
    </location>
</feature>
<feature type="region of interest" description="Disordered" evidence="1">
    <location>
        <begin position="144"/>
        <end position="176"/>
    </location>
</feature>
<dbReference type="PANTHER" id="PTHR28348">
    <property type="entry name" value="UPF0193 PROTEIN EVG1"/>
    <property type="match status" value="1"/>
</dbReference>
<feature type="compositionally biased region" description="Basic and acidic residues" evidence="1">
    <location>
        <begin position="345"/>
        <end position="359"/>
    </location>
</feature>
<feature type="compositionally biased region" description="Polar residues" evidence="1">
    <location>
        <begin position="331"/>
        <end position="344"/>
    </location>
</feature>
<dbReference type="AlphaFoldDB" id="A0A8J4USX5"/>
<reference evidence="2" key="1">
    <citation type="submission" date="2020-07" db="EMBL/GenBank/DDBJ databases">
        <title>Clarias magur genome sequencing, assembly and annotation.</title>
        <authorList>
            <person name="Kushwaha B."/>
            <person name="Kumar R."/>
            <person name="Das P."/>
            <person name="Joshi C.G."/>
            <person name="Kumar D."/>
            <person name="Nagpure N.S."/>
            <person name="Pandey M."/>
            <person name="Agarwal S."/>
            <person name="Srivastava S."/>
            <person name="Singh M."/>
            <person name="Sahoo L."/>
            <person name="Jayasankar P."/>
            <person name="Meher P.K."/>
            <person name="Koringa P.G."/>
            <person name="Iquebal M.A."/>
            <person name="Das S.P."/>
            <person name="Bit A."/>
            <person name="Patnaik S."/>
            <person name="Patel N."/>
            <person name="Shah T.M."/>
            <person name="Hinsu A."/>
            <person name="Jena J.K."/>
        </authorList>
    </citation>
    <scope>NUCLEOTIDE SEQUENCE</scope>
    <source>
        <strain evidence="2">CIFAMagur01</strain>
        <tissue evidence="2">Testis</tissue>
    </source>
</reference>
<proteinExistence type="predicted"/>
<feature type="region of interest" description="Disordered" evidence="1">
    <location>
        <begin position="331"/>
        <end position="359"/>
    </location>
</feature>
<comment type="caution">
    <text evidence="2">The sequence shown here is derived from an EMBL/GenBank/DDBJ whole genome shotgun (WGS) entry which is preliminary data.</text>
</comment>
<dbReference type="Proteomes" id="UP000727407">
    <property type="component" value="Unassembled WGS sequence"/>
</dbReference>
<keyword evidence="3" id="KW-1185">Reference proteome</keyword>
<feature type="non-terminal residue" evidence="2">
    <location>
        <position position="395"/>
    </location>
</feature>
<feature type="compositionally biased region" description="Basic and acidic residues" evidence="1">
    <location>
        <begin position="196"/>
        <end position="212"/>
    </location>
</feature>
<evidence type="ECO:0000313" key="2">
    <source>
        <dbReference type="EMBL" id="KAF5905017.1"/>
    </source>
</evidence>
<organism evidence="2 3">
    <name type="scientific">Clarias magur</name>
    <name type="common">Asian catfish</name>
    <name type="synonym">Macropteronotus magur</name>
    <dbReference type="NCBI Taxonomy" id="1594786"/>
    <lineage>
        <taxon>Eukaryota</taxon>
        <taxon>Metazoa</taxon>
        <taxon>Chordata</taxon>
        <taxon>Craniata</taxon>
        <taxon>Vertebrata</taxon>
        <taxon>Euteleostomi</taxon>
        <taxon>Actinopterygii</taxon>
        <taxon>Neopterygii</taxon>
        <taxon>Teleostei</taxon>
        <taxon>Ostariophysi</taxon>
        <taxon>Siluriformes</taxon>
        <taxon>Clariidae</taxon>
        <taxon>Clarias</taxon>
    </lineage>
</organism>
<feature type="region of interest" description="Disordered" evidence="1">
    <location>
        <begin position="196"/>
        <end position="218"/>
    </location>
</feature>